<evidence type="ECO:0000313" key="2">
    <source>
        <dbReference type="EMBL" id="GIY75283.1"/>
    </source>
</evidence>
<dbReference type="PROSITE" id="PS50835">
    <property type="entry name" value="IG_LIKE"/>
    <property type="match status" value="1"/>
</dbReference>
<evidence type="ECO:0000313" key="3">
    <source>
        <dbReference type="Proteomes" id="UP001054945"/>
    </source>
</evidence>
<protein>
    <recommendedName>
        <fullName evidence="1">Ig-like domain-containing protein</fullName>
    </recommendedName>
</protein>
<dbReference type="Proteomes" id="UP001054945">
    <property type="component" value="Unassembled WGS sequence"/>
</dbReference>
<name>A0AAV4VZ63_CAEEX</name>
<dbReference type="Gene3D" id="2.60.40.10">
    <property type="entry name" value="Immunoglobulins"/>
    <property type="match status" value="1"/>
</dbReference>
<dbReference type="InterPro" id="IPR007110">
    <property type="entry name" value="Ig-like_dom"/>
</dbReference>
<dbReference type="Pfam" id="PF07679">
    <property type="entry name" value="I-set"/>
    <property type="match status" value="1"/>
</dbReference>
<dbReference type="EMBL" id="BPLR01015321">
    <property type="protein sequence ID" value="GIY75283.1"/>
    <property type="molecule type" value="Genomic_DNA"/>
</dbReference>
<reference evidence="2 3" key="1">
    <citation type="submission" date="2021-06" db="EMBL/GenBank/DDBJ databases">
        <title>Caerostris extrusa draft genome.</title>
        <authorList>
            <person name="Kono N."/>
            <person name="Arakawa K."/>
        </authorList>
    </citation>
    <scope>NUCLEOTIDE SEQUENCE [LARGE SCALE GENOMIC DNA]</scope>
</reference>
<keyword evidence="3" id="KW-1185">Reference proteome</keyword>
<accession>A0AAV4VZ63</accession>
<dbReference type="InterPro" id="IPR013098">
    <property type="entry name" value="Ig_I-set"/>
</dbReference>
<evidence type="ECO:0000259" key="1">
    <source>
        <dbReference type="PROSITE" id="PS50835"/>
    </source>
</evidence>
<comment type="caution">
    <text evidence="2">The sequence shown here is derived from an EMBL/GenBank/DDBJ whole genome shotgun (WGS) entry which is preliminary data.</text>
</comment>
<feature type="non-terminal residue" evidence="2">
    <location>
        <position position="1"/>
    </location>
</feature>
<dbReference type="InterPro" id="IPR013783">
    <property type="entry name" value="Ig-like_fold"/>
</dbReference>
<organism evidence="2 3">
    <name type="scientific">Caerostris extrusa</name>
    <name type="common">Bark spider</name>
    <name type="synonym">Caerostris bankana</name>
    <dbReference type="NCBI Taxonomy" id="172846"/>
    <lineage>
        <taxon>Eukaryota</taxon>
        <taxon>Metazoa</taxon>
        <taxon>Ecdysozoa</taxon>
        <taxon>Arthropoda</taxon>
        <taxon>Chelicerata</taxon>
        <taxon>Arachnida</taxon>
        <taxon>Araneae</taxon>
        <taxon>Araneomorphae</taxon>
        <taxon>Entelegynae</taxon>
        <taxon>Araneoidea</taxon>
        <taxon>Araneidae</taxon>
        <taxon>Caerostris</taxon>
    </lineage>
</organism>
<dbReference type="SUPFAM" id="SSF48726">
    <property type="entry name" value="Immunoglobulin"/>
    <property type="match status" value="1"/>
</dbReference>
<dbReference type="InterPro" id="IPR036179">
    <property type="entry name" value="Ig-like_dom_sf"/>
</dbReference>
<proteinExistence type="predicted"/>
<dbReference type="AlphaFoldDB" id="A0AAV4VZ63"/>
<sequence>PPRWLLEPRDTSAIAGRSARIDCQADGVPQPHVRWKMSTSFTVVVLRKTNPSKMF</sequence>
<feature type="domain" description="Ig-like" evidence="1">
    <location>
        <begin position="2"/>
        <end position="55"/>
    </location>
</feature>
<gene>
    <name evidence="2" type="ORF">CEXT_108281</name>
</gene>